<keyword evidence="9" id="KW-1185">Reference proteome</keyword>
<dbReference type="Gene3D" id="1.25.40.430">
    <property type="match status" value="1"/>
</dbReference>
<dbReference type="GO" id="GO:0051754">
    <property type="term" value="P:meiotic sister chromatid cohesion, centromeric"/>
    <property type="evidence" value="ECO:0007669"/>
    <property type="project" value="TreeGrafter"/>
</dbReference>
<feature type="domain" description="BUB1 N-terminal" evidence="7">
    <location>
        <begin position="79"/>
        <end position="252"/>
    </location>
</feature>
<dbReference type="SMART" id="SM00777">
    <property type="entry name" value="Mad3_BUB1_I"/>
    <property type="match status" value="1"/>
</dbReference>
<dbReference type="InterPro" id="IPR015661">
    <property type="entry name" value="Bub1/Mad3"/>
</dbReference>
<dbReference type="SUPFAM" id="SSF56112">
    <property type="entry name" value="Protein kinase-like (PK-like)"/>
    <property type="match status" value="1"/>
</dbReference>
<dbReference type="PANTHER" id="PTHR14030:SF4">
    <property type="entry name" value="BUB1 KINASE, ISOFORM A-RELATED"/>
    <property type="match status" value="1"/>
</dbReference>
<dbReference type="PROSITE" id="PS51489">
    <property type="entry name" value="BUB1_N"/>
    <property type="match status" value="1"/>
</dbReference>
<feature type="region of interest" description="Disordered" evidence="5">
    <location>
        <begin position="594"/>
        <end position="622"/>
    </location>
</feature>
<dbReference type="PROSITE" id="PS50011">
    <property type="entry name" value="PROTEIN_KINASE_DOM"/>
    <property type="match status" value="1"/>
</dbReference>
<reference evidence="9" key="1">
    <citation type="submission" date="2015-02" db="EMBL/GenBank/DDBJ databases">
        <authorList>
            <person name="Gon?alves P."/>
        </authorList>
    </citation>
    <scope>NUCLEOTIDE SEQUENCE [LARGE SCALE GENOMIC DNA]</scope>
</reference>
<feature type="domain" description="Protein kinase" evidence="6">
    <location>
        <begin position="1158"/>
        <end position="1496"/>
    </location>
</feature>
<dbReference type="InterPro" id="IPR000719">
    <property type="entry name" value="Prot_kinase_dom"/>
</dbReference>
<keyword evidence="3" id="KW-0995">Kinetochore</keyword>
<dbReference type="PROSITE" id="PS00108">
    <property type="entry name" value="PROTEIN_KINASE_ST"/>
    <property type="match status" value="1"/>
</dbReference>
<feature type="region of interest" description="Disordered" evidence="5">
    <location>
        <begin position="227"/>
        <end position="270"/>
    </location>
</feature>
<dbReference type="OrthoDB" id="248495at2759"/>
<keyword evidence="2" id="KW-0158">Chromosome</keyword>
<evidence type="ECO:0000313" key="9">
    <source>
        <dbReference type="Proteomes" id="UP000243876"/>
    </source>
</evidence>
<feature type="region of interest" description="Disordered" evidence="5">
    <location>
        <begin position="921"/>
        <end position="1012"/>
    </location>
</feature>
<protein>
    <submittedName>
        <fullName evidence="8">SPOSA6832_02804-mRNA-1:cds</fullName>
    </submittedName>
</protein>
<evidence type="ECO:0000256" key="1">
    <source>
        <dbReference type="ARBA" id="ARBA00004629"/>
    </source>
</evidence>
<proteinExistence type="predicted"/>
<dbReference type="GO" id="GO:0007094">
    <property type="term" value="P:mitotic spindle assembly checkpoint signaling"/>
    <property type="evidence" value="ECO:0007669"/>
    <property type="project" value="InterPro"/>
</dbReference>
<feature type="compositionally biased region" description="Polar residues" evidence="5">
    <location>
        <begin position="842"/>
        <end position="852"/>
    </location>
</feature>
<feature type="compositionally biased region" description="Acidic residues" evidence="5">
    <location>
        <begin position="655"/>
        <end position="672"/>
    </location>
</feature>
<dbReference type="GO" id="GO:0000776">
    <property type="term" value="C:kinetochore"/>
    <property type="evidence" value="ECO:0007669"/>
    <property type="project" value="UniProtKB-KW"/>
</dbReference>
<feature type="region of interest" description="Disordered" evidence="5">
    <location>
        <begin position="511"/>
        <end position="580"/>
    </location>
</feature>
<dbReference type="CDD" id="cd13981">
    <property type="entry name" value="STKc_Bub1_BubR1"/>
    <property type="match status" value="1"/>
</dbReference>
<feature type="compositionally biased region" description="Gly residues" evidence="5">
    <location>
        <begin position="260"/>
        <end position="270"/>
    </location>
</feature>
<gene>
    <name evidence="8" type="primary">SPOSA6832_02804</name>
</gene>
<feature type="compositionally biased region" description="Pro residues" evidence="5">
    <location>
        <begin position="229"/>
        <end position="238"/>
    </location>
</feature>
<feature type="region of interest" description="Disordered" evidence="5">
    <location>
        <begin position="359"/>
        <end position="458"/>
    </location>
</feature>
<accession>A0A0D6EMD3</accession>
<dbReference type="GO" id="GO:0005524">
    <property type="term" value="F:ATP binding"/>
    <property type="evidence" value="ECO:0007669"/>
    <property type="project" value="InterPro"/>
</dbReference>
<dbReference type="Pfam" id="PF00069">
    <property type="entry name" value="Pkinase"/>
    <property type="match status" value="1"/>
</dbReference>
<feature type="region of interest" description="Disordered" evidence="5">
    <location>
        <begin position="638"/>
        <end position="741"/>
    </location>
</feature>
<feature type="compositionally biased region" description="Acidic residues" evidence="5">
    <location>
        <begin position="941"/>
        <end position="959"/>
    </location>
</feature>
<feature type="compositionally biased region" description="Low complexity" evidence="5">
    <location>
        <begin position="801"/>
        <end position="815"/>
    </location>
</feature>
<feature type="compositionally biased region" description="Pro residues" evidence="5">
    <location>
        <begin position="529"/>
        <end position="547"/>
    </location>
</feature>
<evidence type="ECO:0000313" key="8">
    <source>
        <dbReference type="EMBL" id="CEQ41106.1"/>
    </source>
</evidence>
<evidence type="ECO:0000256" key="5">
    <source>
        <dbReference type="SAM" id="MobiDB-lite"/>
    </source>
</evidence>
<evidence type="ECO:0000256" key="4">
    <source>
        <dbReference type="ARBA" id="ARBA00023328"/>
    </source>
</evidence>
<sequence length="1496" mass="160991">MDPEHPLVTPSRPPPPVDISTIEAAKENIVPLHSGRSASQLAALSSSSRSGLGLKLDQQHARFHAQIAAVDVYEATGAWEDGRDGLTVDEVAQLAEDPLDISHQYVRFIVANYPAGASAANKLVPVLEEMTRKFLGDGRYTNDPRYFRLWAHYAKNLESPEECYRFLFAKGVAEKLAALYEEYAKVLEAAGKRKQADQIYLLGINRRATPLDRLKRSHLDFQARMLIAPPLPSPPRPSAGPSSSTARPILSSSTSRPLTGGTGGTGVGPAGNGSAFAVFRDEAGKLDGGKDAEWDDFGTVKSRKRENELEKKEWAGETMPQRVVVGGAAALGGGFKLEVYRDETATSLSTAHSLAELDVFSRSTRSPSEAELLRHNPFKNYPSTDSELAARDPLENLDLPHASSEKEKKKSSSNRSKSVASSTSSSSSRAKSKSTSASSAMPPPASSGDKPKERVAVDLKAIYPSPGVEYSFEELRARNGRYKEEAETWGGWEARHEWEEEVARLGTPLYDFLPRPSLLTPEPVQPELSPSPAPASPSPASPTPPSFQPQHSLLSPSPPRRNQPAQRSLNSSPSPQAVQPVELVPLAVPASSVPAANLHCSPSRSPSPAFDVNRPPSPTINTKAANALVDNLFAKTLDFTRMNRSSSSSRSSDSDSGEGEASTDDSDDDDDDGRWNSVAPLDIGGSQFSTQQATQASEISSDAGFVPFSQTRSQMGDDSAFFGSQEPGFAASQQQHHHQPASAYGRGLFALTEENGNADDNDENSGAAAIAKPAPMQLFRDAVPATPSGGGFRPVTKTGSARAPLGAKPLGGALSAPPPPPAFAVFQDQAQPVGVFGEPLVPSSQPQENGVSPSAMVGGGDDSFDEEEEYEAPLRGDGGHSDGYAMGRRERGVPSRYAPFVDNMTPITERTLEITAAMTTASLSASQRSRRESAFPNTATVEEEDEEEEPSTEEDEDDGDRAFVASYAGEVSSQANARDDDDSSEGSSSESSSDSDDDDGDLAPPPVHHELQPIPPAALTVLPDPAPASFDESSASRISLGEDRSFDVSLNTSIPEGFTITGNQSGMTTGMIVADLSRTSDAAPVVDPYEPKIVEALLAGLTQPVLQHPDVRSLVVQPAARLAELQKTAKKREKSKGSKDRTGVIDEAWDLELDGEVFSVREKLGEGSFGAVFRIALPADGDDEDASFDVDAGELSVAVKIEKPTNLWEFHVLDQLHTRLPERIRTSVVSAHRLYAYADESYLFLDFCDQGSLLDAVNKANESGVSPPTGGVSTGLDELLAMFFVVELLRILEGFHDAGFIHGDLKIDNCLLRLDDVPGGGRAWSSAYDASGSNGWGAKGLKIIDFGRTVDWSRFPPGQQFNTVQESDELDCAEMREGKPWSFEPDYFGVASIAFNLLFGRYIETKKLSASDGAAAGGKWVINQNFRRYHQTELWTRLFDMLLNPHEIRSDASLPITPELGTVRTEMEAWLAANCDKNGKSLKGLIKKLEIYSMSR</sequence>
<evidence type="ECO:0000259" key="6">
    <source>
        <dbReference type="PROSITE" id="PS50011"/>
    </source>
</evidence>
<dbReference type="EMBL" id="CENE01000011">
    <property type="protein sequence ID" value="CEQ41106.1"/>
    <property type="molecule type" value="Genomic_DNA"/>
</dbReference>
<organism evidence="8 9">
    <name type="scientific">Sporidiobolus salmonicolor</name>
    <name type="common">Yeast-like fungus</name>
    <name type="synonym">Sporobolomyces salmonicolor</name>
    <dbReference type="NCBI Taxonomy" id="5005"/>
    <lineage>
        <taxon>Eukaryota</taxon>
        <taxon>Fungi</taxon>
        <taxon>Dikarya</taxon>
        <taxon>Basidiomycota</taxon>
        <taxon>Pucciniomycotina</taxon>
        <taxon>Microbotryomycetes</taxon>
        <taxon>Sporidiobolales</taxon>
        <taxon>Sporidiobolaceae</taxon>
        <taxon>Sporobolomyces</taxon>
    </lineage>
</organism>
<keyword evidence="4" id="KW-0137">Centromere</keyword>
<feature type="region of interest" description="Disordered" evidence="5">
    <location>
        <begin position="781"/>
        <end position="905"/>
    </location>
</feature>
<feature type="compositionally biased region" description="Polar residues" evidence="5">
    <location>
        <begin position="563"/>
        <end position="577"/>
    </location>
</feature>
<dbReference type="InterPro" id="IPR013212">
    <property type="entry name" value="Mad3/Bub1_I"/>
</dbReference>
<feature type="compositionally biased region" description="Acidic residues" evidence="5">
    <location>
        <begin position="862"/>
        <end position="871"/>
    </location>
</feature>
<dbReference type="InterPro" id="IPR011009">
    <property type="entry name" value="Kinase-like_dom_sf"/>
</dbReference>
<evidence type="ECO:0000259" key="7">
    <source>
        <dbReference type="PROSITE" id="PS51489"/>
    </source>
</evidence>
<feature type="compositionally biased region" description="Low complexity" evidence="5">
    <location>
        <begin position="239"/>
        <end position="259"/>
    </location>
</feature>
<dbReference type="GO" id="GO:0004672">
    <property type="term" value="F:protein kinase activity"/>
    <property type="evidence" value="ECO:0007669"/>
    <property type="project" value="InterPro"/>
</dbReference>
<dbReference type="SMART" id="SM00220">
    <property type="entry name" value="S_TKc"/>
    <property type="match status" value="1"/>
</dbReference>
<comment type="subcellular location">
    <subcellularLocation>
        <location evidence="1">Chromosome</location>
        <location evidence="1">Centromere</location>
        <location evidence="1">Kinetochore</location>
    </subcellularLocation>
</comment>
<name>A0A0D6EMD3_SPOSA</name>
<dbReference type="Pfam" id="PF08311">
    <property type="entry name" value="Mad3_BUB1_I"/>
    <property type="match status" value="1"/>
</dbReference>
<dbReference type="InterPro" id="IPR008271">
    <property type="entry name" value="Ser/Thr_kinase_AS"/>
</dbReference>
<dbReference type="Gene3D" id="1.10.510.10">
    <property type="entry name" value="Transferase(Phosphotransferase) domain 1"/>
    <property type="match status" value="1"/>
</dbReference>
<dbReference type="GO" id="GO:0005634">
    <property type="term" value="C:nucleus"/>
    <property type="evidence" value="ECO:0007669"/>
    <property type="project" value="TreeGrafter"/>
</dbReference>
<dbReference type="GO" id="GO:0032991">
    <property type="term" value="C:protein-containing complex"/>
    <property type="evidence" value="ECO:0007669"/>
    <property type="project" value="UniProtKB-ARBA"/>
</dbReference>
<feature type="compositionally biased region" description="Low complexity" evidence="5">
    <location>
        <begin position="686"/>
        <end position="697"/>
    </location>
</feature>
<evidence type="ECO:0000256" key="2">
    <source>
        <dbReference type="ARBA" id="ARBA00022454"/>
    </source>
</evidence>
<dbReference type="PANTHER" id="PTHR14030">
    <property type="entry name" value="MITOTIC CHECKPOINT SERINE/THREONINE-PROTEIN KINASE BUB1"/>
    <property type="match status" value="1"/>
</dbReference>
<dbReference type="Proteomes" id="UP000243876">
    <property type="component" value="Unassembled WGS sequence"/>
</dbReference>
<evidence type="ECO:0000256" key="3">
    <source>
        <dbReference type="ARBA" id="ARBA00022838"/>
    </source>
</evidence>
<feature type="compositionally biased region" description="Low complexity" evidence="5">
    <location>
        <begin position="413"/>
        <end position="440"/>
    </location>
</feature>